<dbReference type="AlphaFoldDB" id="A0A2S6G021"/>
<sequence>MVNNLERHMFLGSNSSEGFFSYFQYILSQKEANKIICIKGGPGTGKSFMLKKVGNHFKEKGYTVEFHHCSSDVDSLDGILIKELKVAMIDGTAPHSIDPKTPRAVDEILDLAKYLDEDKIRGEKERIMDISKEVSLYFNRAYKYLRASRVVFEDLESLNKLALNVSKLNLIKEDLKHKLLPMNVSGVGTSRHLFATAFTPTGIETFVDTLYKGYNTVYLLKGDAGTGSREVLKYIYEEAIKRDLYVEAFHDPFIPERLEHILLPHLSIALLTCNEINKEYFKENLTDVELQIDMNTILNKDILNKYESEIKYSEDIFYELLSKALNILSEVKVIRNTLEDIYINSMNFKEIDTIYENIITEIMSFQ</sequence>
<dbReference type="Gene3D" id="3.40.50.300">
    <property type="entry name" value="P-loop containing nucleotide triphosphate hydrolases"/>
    <property type="match status" value="1"/>
</dbReference>
<feature type="domain" description="Nephrocystin 3-like N-terminal" evidence="2">
    <location>
        <begin position="23"/>
        <end position="73"/>
    </location>
</feature>
<accession>A0A2S6G021</accession>
<evidence type="ECO:0000259" key="2">
    <source>
        <dbReference type="Pfam" id="PF24883"/>
    </source>
</evidence>
<dbReference type="STRING" id="37659.GCA_000703125_01709"/>
<dbReference type="OrthoDB" id="9781752at2"/>
<dbReference type="Pfam" id="PF24883">
    <property type="entry name" value="NPHP3_N"/>
    <property type="match status" value="1"/>
</dbReference>
<evidence type="ECO:0000256" key="1">
    <source>
        <dbReference type="ARBA" id="ARBA00022737"/>
    </source>
</evidence>
<name>A0A2S6G021_9CLOT</name>
<organism evidence="3 4">
    <name type="scientific">Clostridium algidicarnis DSM 15099</name>
    <dbReference type="NCBI Taxonomy" id="1121295"/>
    <lineage>
        <taxon>Bacteria</taxon>
        <taxon>Bacillati</taxon>
        <taxon>Bacillota</taxon>
        <taxon>Clostridia</taxon>
        <taxon>Eubacteriales</taxon>
        <taxon>Clostridiaceae</taxon>
        <taxon>Clostridium</taxon>
    </lineage>
</organism>
<dbReference type="RefSeq" id="WP_104409218.1">
    <property type="nucleotide sequence ID" value="NZ_PTIS01000002.1"/>
</dbReference>
<keyword evidence="1" id="KW-0677">Repeat</keyword>
<gene>
    <name evidence="3" type="ORF">BD821_102113</name>
</gene>
<dbReference type="Proteomes" id="UP000239863">
    <property type="component" value="Unassembled WGS sequence"/>
</dbReference>
<protein>
    <recommendedName>
        <fullName evidence="2">Nephrocystin 3-like N-terminal domain-containing protein</fullName>
    </recommendedName>
</protein>
<dbReference type="EMBL" id="PTIS01000002">
    <property type="protein sequence ID" value="PPK49199.1"/>
    <property type="molecule type" value="Genomic_DNA"/>
</dbReference>
<dbReference type="SUPFAM" id="SSF52540">
    <property type="entry name" value="P-loop containing nucleoside triphosphate hydrolases"/>
    <property type="match status" value="2"/>
</dbReference>
<dbReference type="InterPro" id="IPR056884">
    <property type="entry name" value="NPHP3-like_N"/>
</dbReference>
<reference evidence="3 4" key="1">
    <citation type="submission" date="2018-02" db="EMBL/GenBank/DDBJ databases">
        <title>Genomic Encyclopedia of Archaeal and Bacterial Type Strains, Phase II (KMG-II): from individual species to whole genera.</title>
        <authorList>
            <person name="Goeker M."/>
        </authorList>
    </citation>
    <scope>NUCLEOTIDE SEQUENCE [LARGE SCALE GENOMIC DNA]</scope>
    <source>
        <strain evidence="3 4">DSM 15099</strain>
    </source>
</reference>
<evidence type="ECO:0000313" key="3">
    <source>
        <dbReference type="EMBL" id="PPK49199.1"/>
    </source>
</evidence>
<comment type="caution">
    <text evidence="3">The sequence shown here is derived from an EMBL/GenBank/DDBJ whole genome shotgun (WGS) entry which is preliminary data.</text>
</comment>
<evidence type="ECO:0000313" key="4">
    <source>
        <dbReference type="Proteomes" id="UP000239863"/>
    </source>
</evidence>
<dbReference type="InterPro" id="IPR027417">
    <property type="entry name" value="P-loop_NTPase"/>
</dbReference>
<proteinExistence type="predicted"/>